<dbReference type="EMBL" id="KB707542">
    <property type="protein sequence ID" value="EMR61805.1"/>
    <property type="molecule type" value="Genomic_DNA"/>
</dbReference>
<dbReference type="InterPro" id="IPR053029">
    <property type="entry name" value="RNA_pol_I-specific_init_factor"/>
</dbReference>
<dbReference type="STRING" id="1287681.M7T592"/>
<protein>
    <submittedName>
        <fullName evidence="2">Putative nadh-ubiquinone oxidoreductase protein</fullName>
    </submittedName>
</protein>
<dbReference type="GO" id="GO:0070860">
    <property type="term" value="C:RNA polymerase I core factor complex"/>
    <property type="evidence" value="ECO:0007669"/>
    <property type="project" value="TreeGrafter"/>
</dbReference>
<dbReference type="GO" id="GO:0001181">
    <property type="term" value="F:RNA polymerase I general transcription initiation factor activity"/>
    <property type="evidence" value="ECO:0007669"/>
    <property type="project" value="InterPro"/>
</dbReference>
<gene>
    <name evidence="2" type="ORF">UCREL1_11266</name>
</gene>
<evidence type="ECO:0000313" key="3">
    <source>
        <dbReference type="Proteomes" id="UP000012174"/>
    </source>
</evidence>
<name>M7T592_EUTLA</name>
<keyword evidence="2" id="KW-0830">Ubiquinone</keyword>
<dbReference type="GO" id="GO:0042790">
    <property type="term" value="P:nucleolar large rRNA transcription by RNA polymerase I"/>
    <property type="evidence" value="ECO:0007669"/>
    <property type="project" value="TreeGrafter"/>
</dbReference>
<dbReference type="Proteomes" id="UP000012174">
    <property type="component" value="Unassembled WGS sequence"/>
</dbReference>
<dbReference type="PANTHER" id="PTHR28244:SF1">
    <property type="entry name" value="RNA POLYMERASE I-SPECIFIC TRANSCRIPTION INITIATION FACTOR RRN11"/>
    <property type="match status" value="1"/>
</dbReference>
<dbReference type="KEGG" id="ela:UCREL1_11266"/>
<dbReference type="GO" id="GO:0001164">
    <property type="term" value="F:RNA polymerase I core promoter sequence-specific DNA binding"/>
    <property type="evidence" value="ECO:0007669"/>
    <property type="project" value="InterPro"/>
</dbReference>
<proteinExistence type="predicted"/>
<dbReference type="PANTHER" id="PTHR28244">
    <property type="entry name" value="RNA POLYMERASE I-SPECIFIC TRANSCRIPTION INITIATION FACTOR RRN11"/>
    <property type="match status" value="1"/>
</dbReference>
<dbReference type="eggNOG" id="ENOG502SC4N">
    <property type="taxonomic scope" value="Eukaryota"/>
</dbReference>
<dbReference type="OrthoDB" id="2159786at2759"/>
<feature type="compositionally biased region" description="Basic residues" evidence="1">
    <location>
        <begin position="111"/>
        <end position="122"/>
    </location>
</feature>
<reference evidence="3" key="1">
    <citation type="journal article" date="2013" name="Genome Announc.">
        <title>Draft genome sequence of the grapevine dieback fungus Eutypa lata UCR-EL1.</title>
        <authorList>
            <person name="Blanco-Ulate B."/>
            <person name="Rolshausen P.E."/>
            <person name="Cantu D."/>
        </authorList>
    </citation>
    <scope>NUCLEOTIDE SEQUENCE [LARGE SCALE GENOMIC DNA]</scope>
    <source>
        <strain evidence="3">UCR-EL1</strain>
    </source>
</reference>
<dbReference type="InterPro" id="IPR007224">
    <property type="entry name" value="TIF_Rrn11"/>
</dbReference>
<dbReference type="AlphaFoldDB" id="M7T592"/>
<accession>M7T592</accession>
<dbReference type="Pfam" id="PF04090">
    <property type="entry name" value="Rrn11"/>
    <property type="match status" value="1"/>
</dbReference>
<keyword evidence="3" id="KW-1185">Reference proteome</keyword>
<feature type="region of interest" description="Disordered" evidence="1">
    <location>
        <begin position="1"/>
        <end position="70"/>
    </location>
</feature>
<feature type="compositionally biased region" description="Acidic residues" evidence="1">
    <location>
        <begin position="30"/>
        <end position="40"/>
    </location>
</feature>
<dbReference type="HOGENOM" id="CLU_831639_0_0_1"/>
<evidence type="ECO:0000313" key="2">
    <source>
        <dbReference type="EMBL" id="EMR61805.1"/>
    </source>
</evidence>
<feature type="region of interest" description="Disordered" evidence="1">
    <location>
        <begin position="226"/>
        <end position="286"/>
    </location>
</feature>
<sequence length="334" mass="36186">MGPFALPVPDYRLGIHTRKLQQQRQRGDTAVEDEEGEDEERAGTATPPPPTPATLYSHLPADAINPRSHSPDTLRQLAVAGLAPEDDVPSASFPLFPHKPLPLSSSAARGGGRRRRSSRRIRASSGIGGGVEDSDVDVDADADGRHAVTTTTTTTTTALKQHSARLKHLGTVTAIMHRCLAEGDVARAKRAFGLLLRTREVDVRANHLWAVGSEILMRDGETTAAAAADREGLKKQQHRHHSDGQLNDSGDGDGDGGAIGGGEEDEEHGVDRRQPPPPPRRWGSPANVNAVRTYFENLIQQHPHDAHRPHLTSALDFWPVLFGIEIYNVDADRT</sequence>
<dbReference type="GO" id="GO:0017025">
    <property type="term" value="F:TBP-class protein binding"/>
    <property type="evidence" value="ECO:0007669"/>
    <property type="project" value="TreeGrafter"/>
</dbReference>
<evidence type="ECO:0000256" key="1">
    <source>
        <dbReference type="SAM" id="MobiDB-lite"/>
    </source>
</evidence>
<organism evidence="2 3">
    <name type="scientific">Eutypa lata (strain UCR-EL1)</name>
    <name type="common">Grapevine dieback disease fungus</name>
    <name type="synonym">Eutypa armeniacae</name>
    <dbReference type="NCBI Taxonomy" id="1287681"/>
    <lineage>
        <taxon>Eukaryota</taxon>
        <taxon>Fungi</taxon>
        <taxon>Dikarya</taxon>
        <taxon>Ascomycota</taxon>
        <taxon>Pezizomycotina</taxon>
        <taxon>Sordariomycetes</taxon>
        <taxon>Xylariomycetidae</taxon>
        <taxon>Xylariales</taxon>
        <taxon>Diatrypaceae</taxon>
        <taxon>Eutypa</taxon>
    </lineage>
</organism>
<feature type="region of interest" description="Disordered" evidence="1">
    <location>
        <begin position="90"/>
        <end position="138"/>
    </location>
</feature>